<comment type="caution">
    <text evidence="1">The sequence shown here is derived from an EMBL/GenBank/DDBJ whole genome shotgun (WGS) entry which is preliminary data.</text>
</comment>
<reference evidence="1 2" key="1">
    <citation type="submission" date="2023-07" db="EMBL/GenBank/DDBJ databases">
        <title>Sequencing the genomes of 1000 actinobacteria strains.</title>
        <authorList>
            <person name="Klenk H.-P."/>
        </authorList>
    </citation>
    <scope>NUCLEOTIDE SEQUENCE [LARGE SCALE GENOMIC DNA]</scope>
    <source>
        <strain evidence="1 2">DSM 45554</strain>
    </source>
</reference>
<sequence>MYEALGEEDAELMANRPLFTGDVFRLDDGSKACLVQHPCAMRQGTQLVERVLACGLSPSPIQIRTDWASGDFKRAYLPTLEDGKNYGIQFTDLLVLNRDELLSSQRIAVLSEIGVNLLVQRWIYHNSRVVVPTITIHRQVAPQHEEADLTMEAVDHLVMEGWPSDTALTRVDQWLDDPTQVGGRLRSQLLDPQARSTVRKRMRTLLSSAGPYTMT</sequence>
<dbReference type="RefSeq" id="WP_274994780.1">
    <property type="nucleotide sequence ID" value="NZ_JAJQQP010000008.1"/>
</dbReference>
<protein>
    <submittedName>
        <fullName evidence="1">Uncharacterized protein</fullName>
    </submittedName>
</protein>
<organism evidence="1 2">
    <name type="scientific">Promicromonospora iranensis</name>
    <dbReference type="NCBI Taxonomy" id="1105144"/>
    <lineage>
        <taxon>Bacteria</taxon>
        <taxon>Bacillati</taxon>
        <taxon>Actinomycetota</taxon>
        <taxon>Actinomycetes</taxon>
        <taxon>Micrococcales</taxon>
        <taxon>Promicromonosporaceae</taxon>
        <taxon>Promicromonospora</taxon>
    </lineage>
</organism>
<name>A0ABU2CQQ0_9MICO</name>
<dbReference type="Proteomes" id="UP001183585">
    <property type="component" value="Unassembled WGS sequence"/>
</dbReference>
<keyword evidence="2" id="KW-1185">Reference proteome</keyword>
<dbReference type="EMBL" id="JAVDYE010000001">
    <property type="protein sequence ID" value="MDR7383596.1"/>
    <property type="molecule type" value="Genomic_DNA"/>
</dbReference>
<accession>A0ABU2CQQ0</accession>
<gene>
    <name evidence="1" type="ORF">J2S48_003111</name>
</gene>
<evidence type="ECO:0000313" key="2">
    <source>
        <dbReference type="Proteomes" id="UP001183585"/>
    </source>
</evidence>
<evidence type="ECO:0000313" key="1">
    <source>
        <dbReference type="EMBL" id="MDR7383596.1"/>
    </source>
</evidence>
<proteinExistence type="predicted"/>